<proteinExistence type="predicted"/>
<reference evidence="2" key="1">
    <citation type="submission" date="2021-01" db="EMBL/GenBank/DDBJ databases">
        <authorList>
            <person name="Corre E."/>
            <person name="Pelletier E."/>
            <person name="Niang G."/>
            <person name="Scheremetjew M."/>
            <person name="Finn R."/>
            <person name="Kale V."/>
            <person name="Holt S."/>
            <person name="Cochrane G."/>
            <person name="Meng A."/>
            <person name="Brown T."/>
            <person name="Cohen L."/>
        </authorList>
    </citation>
    <scope>NUCLEOTIDE SEQUENCE</scope>
    <source>
        <strain evidence="2">MM31A-1</strain>
    </source>
</reference>
<organism evidence="2">
    <name type="scientific">Chaetoceros debilis</name>
    <dbReference type="NCBI Taxonomy" id="122233"/>
    <lineage>
        <taxon>Eukaryota</taxon>
        <taxon>Sar</taxon>
        <taxon>Stramenopiles</taxon>
        <taxon>Ochrophyta</taxon>
        <taxon>Bacillariophyta</taxon>
        <taxon>Coscinodiscophyceae</taxon>
        <taxon>Chaetocerotophycidae</taxon>
        <taxon>Chaetocerotales</taxon>
        <taxon>Chaetocerotaceae</taxon>
        <taxon>Chaetoceros</taxon>
    </lineage>
</organism>
<dbReference type="AlphaFoldDB" id="A0A7S3Q1F2"/>
<sequence>MIVLTIARNVRTLALASTAICGLLFGHSDLSVAVGGPGYFYEPSSEQNVGTLRLKACSSTSNCVSSNYAEPPNRYISPLKIVNDRDTAFQRTVRDVQTSDFVITEVISKDYYIHLTTAGTAPGSIDDVELVIPEEGGIVNMRCEARVTLPPPPFCVKKNCINGNMDQRSRLKNLMNILGLPSADETQMQGAKWTPIFFNSDRVPGFYDNY</sequence>
<protein>
    <submittedName>
        <fullName evidence="2">Uncharacterized protein</fullName>
    </submittedName>
</protein>
<keyword evidence="1" id="KW-0732">Signal</keyword>
<evidence type="ECO:0000313" key="2">
    <source>
        <dbReference type="EMBL" id="CAE0462748.1"/>
    </source>
</evidence>
<dbReference type="PANTHER" id="PTHR34801:SF6">
    <property type="entry name" value="SLL1620 PROTEIN"/>
    <property type="match status" value="1"/>
</dbReference>
<gene>
    <name evidence="2" type="ORF">CDEB00056_LOCUS7589</name>
</gene>
<dbReference type="PANTHER" id="PTHR34801">
    <property type="entry name" value="EXPRESSED PROTEIN"/>
    <property type="match status" value="1"/>
</dbReference>
<feature type="chain" id="PRO_5031142060" evidence="1">
    <location>
        <begin position="17"/>
        <end position="210"/>
    </location>
</feature>
<dbReference type="InterPro" id="IPR010865">
    <property type="entry name" value="DUF1499"/>
</dbReference>
<name>A0A7S3Q1F2_9STRA</name>
<dbReference type="EMBL" id="HBIO01009810">
    <property type="protein sequence ID" value="CAE0462748.1"/>
    <property type="molecule type" value="Transcribed_RNA"/>
</dbReference>
<evidence type="ECO:0000256" key="1">
    <source>
        <dbReference type="SAM" id="SignalP"/>
    </source>
</evidence>
<accession>A0A7S3Q1F2</accession>
<dbReference type="Pfam" id="PF07386">
    <property type="entry name" value="DUF1499"/>
    <property type="match status" value="1"/>
</dbReference>
<feature type="signal peptide" evidence="1">
    <location>
        <begin position="1"/>
        <end position="16"/>
    </location>
</feature>